<dbReference type="AlphaFoldDB" id="U2H9S8"/>
<sequence>MGVCMVHTFSFLLIMKNMNSNIVKRIGFSFSFFMLMSGLVWAQEVVPEKKAKKGYRCCVPDFEFNIPKIDTFKVNGTDSLLRNYGLRPVEIPNAYKSPEEGVSTSRMPVVRLSGKNCAAMPGTEQLDKMEDDQKSIPRLKTTHLRIK</sequence>
<dbReference type="EMBL" id="ATDL01000016">
    <property type="protein sequence ID" value="ERJ58501.1"/>
    <property type="molecule type" value="Genomic_DNA"/>
</dbReference>
<name>U2H9S8_9SPHI</name>
<evidence type="ECO:0000313" key="1">
    <source>
        <dbReference type="EMBL" id="ERJ58501.1"/>
    </source>
</evidence>
<comment type="caution">
    <text evidence="1">The sequence shown here is derived from an EMBL/GenBank/DDBJ whole genome shotgun (WGS) entry which is preliminary data.</text>
</comment>
<proteinExistence type="predicted"/>
<dbReference type="STRING" id="1346330.M472_06950"/>
<gene>
    <name evidence="1" type="ORF">M472_06950</name>
</gene>
<evidence type="ECO:0000313" key="2">
    <source>
        <dbReference type="Proteomes" id="UP000016584"/>
    </source>
</evidence>
<dbReference type="PATRIC" id="fig|1346330.5.peg.3051"/>
<accession>U2H9S8</accession>
<dbReference type="Proteomes" id="UP000016584">
    <property type="component" value="Unassembled WGS sequence"/>
</dbReference>
<keyword evidence="2" id="KW-1185">Reference proteome</keyword>
<organism evidence="1 2">
    <name type="scientific">Sphingobacterium paucimobilis HER1398</name>
    <dbReference type="NCBI Taxonomy" id="1346330"/>
    <lineage>
        <taxon>Bacteria</taxon>
        <taxon>Pseudomonadati</taxon>
        <taxon>Bacteroidota</taxon>
        <taxon>Sphingobacteriia</taxon>
        <taxon>Sphingobacteriales</taxon>
        <taxon>Sphingobacteriaceae</taxon>
        <taxon>Sphingobacterium</taxon>
    </lineage>
</organism>
<protein>
    <submittedName>
        <fullName evidence="1">Uncharacterized protein</fullName>
    </submittedName>
</protein>
<reference evidence="1 2" key="1">
    <citation type="journal article" date="2013" name="Genome Announc.">
        <title>The Draft Genome Sequence of Sphingomonas paucimobilis Strain HER1398 (Proteobacteria), Host to the Giant PAU Phage, Indicates That It Is a Member of the Genus Sphingobacterium (Bacteroidetes).</title>
        <authorList>
            <person name="White R.A.III."/>
            <person name="Suttle C.A."/>
        </authorList>
    </citation>
    <scope>NUCLEOTIDE SEQUENCE [LARGE SCALE GENOMIC DNA]</scope>
    <source>
        <strain evidence="1 2">HER1398</strain>
    </source>
</reference>